<keyword evidence="2" id="KW-0238">DNA-binding</keyword>
<dbReference type="EMBL" id="FYAK01000001">
    <property type="protein sequence ID" value="SMY32322.1"/>
    <property type="molecule type" value="Genomic_DNA"/>
</dbReference>
<dbReference type="SMART" id="SM00342">
    <property type="entry name" value="HTH_ARAC"/>
    <property type="match status" value="1"/>
</dbReference>
<gene>
    <name evidence="7" type="primary">feaR</name>
    <name evidence="7" type="ORF">PMAL9190_00467</name>
</gene>
<accession>A0A1Y6M6Z1</accession>
<proteinExistence type="predicted"/>
<dbReference type="Gene3D" id="1.10.10.60">
    <property type="entry name" value="Homeodomain-like"/>
    <property type="match status" value="2"/>
</dbReference>
<dbReference type="Pfam" id="PF12833">
    <property type="entry name" value="HTH_18"/>
    <property type="match status" value="1"/>
</dbReference>
<dbReference type="GO" id="GO:0043565">
    <property type="term" value="F:sequence-specific DNA binding"/>
    <property type="evidence" value="ECO:0007669"/>
    <property type="project" value="InterPro"/>
</dbReference>
<dbReference type="GO" id="GO:0000160">
    <property type="term" value="P:phosphorelay signal transduction system"/>
    <property type="evidence" value="ECO:0007669"/>
    <property type="project" value="InterPro"/>
</dbReference>
<keyword evidence="3" id="KW-0804">Transcription</keyword>
<dbReference type="GO" id="GO:0003700">
    <property type="term" value="F:DNA-binding transcription factor activity"/>
    <property type="evidence" value="ECO:0007669"/>
    <property type="project" value="InterPro"/>
</dbReference>
<dbReference type="Proteomes" id="UP000195963">
    <property type="component" value="Unassembled WGS sequence"/>
</dbReference>
<sequence>MSCLYLRRDIGEINASCTSGGYMIWVNCCYKEKYTCVKNNLMKYHNVLDVSPYELLLTMTGYELIFIEIENSQSNGFKLLRIIKQRYPIVKVVIVYHDLDSELAIVALRAGAEDILVASANRQKLDSCLSRLHTHKEDIVIDSNISQRERSILPALSIIENDISAPLREEELAKACDFSATYFSRLFHSTMGVTLKQYIIQKRLDLACGLLSADHEKIASVATSAGFKDVSYFSRVFKKHIGCSPGKFRSNNYKETD</sequence>
<evidence type="ECO:0000313" key="7">
    <source>
        <dbReference type="EMBL" id="SMY32322.1"/>
    </source>
</evidence>
<protein>
    <submittedName>
        <fullName evidence="7">Transcriptional activator FeaR</fullName>
    </submittedName>
</protein>
<reference evidence="8" key="1">
    <citation type="submission" date="2017-06" db="EMBL/GenBank/DDBJ databases">
        <authorList>
            <person name="Rodrigo-Torres L."/>
            <person name="Arahal R.D."/>
            <person name="Lucena T."/>
        </authorList>
    </citation>
    <scope>NUCLEOTIDE SEQUENCE [LARGE SCALE GENOMIC DNA]</scope>
    <source>
        <strain evidence="8">CECT 9190</strain>
    </source>
</reference>
<dbReference type="PROSITE" id="PS00041">
    <property type="entry name" value="HTH_ARAC_FAMILY_1"/>
    <property type="match status" value="1"/>
</dbReference>
<feature type="domain" description="HTH araC/xylS-type" evidence="5">
    <location>
        <begin position="153"/>
        <end position="251"/>
    </location>
</feature>
<feature type="domain" description="Response regulatory" evidence="6">
    <location>
        <begin position="1"/>
        <end position="133"/>
    </location>
</feature>
<evidence type="ECO:0000256" key="4">
    <source>
        <dbReference type="PROSITE-ProRule" id="PRU00169"/>
    </source>
</evidence>
<evidence type="ECO:0000256" key="2">
    <source>
        <dbReference type="ARBA" id="ARBA00023125"/>
    </source>
</evidence>
<dbReference type="PRINTS" id="PR00032">
    <property type="entry name" value="HTHARAC"/>
</dbReference>
<dbReference type="PANTHER" id="PTHR43280">
    <property type="entry name" value="ARAC-FAMILY TRANSCRIPTIONAL REGULATOR"/>
    <property type="match status" value="1"/>
</dbReference>
<name>A0A1Y6M6Z1_9GAMM</name>
<evidence type="ECO:0000313" key="8">
    <source>
        <dbReference type="Proteomes" id="UP000195963"/>
    </source>
</evidence>
<dbReference type="SUPFAM" id="SSF52172">
    <property type="entry name" value="CheY-like"/>
    <property type="match status" value="1"/>
</dbReference>
<dbReference type="PROSITE" id="PS01124">
    <property type="entry name" value="HTH_ARAC_FAMILY_2"/>
    <property type="match status" value="1"/>
</dbReference>
<dbReference type="PANTHER" id="PTHR43280:SF2">
    <property type="entry name" value="HTH-TYPE TRANSCRIPTIONAL REGULATOR EXSA"/>
    <property type="match status" value="1"/>
</dbReference>
<dbReference type="InterPro" id="IPR001789">
    <property type="entry name" value="Sig_transdc_resp-reg_receiver"/>
</dbReference>
<evidence type="ECO:0000259" key="6">
    <source>
        <dbReference type="PROSITE" id="PS50110"/>
    </source>
</evidence>
<evidence type="ECO:0000256" key="1">
    <source>
        <dbReference type="ARBA" id="ARBA00023015"/>
    </source>
</evidence>
<dbReference type="SUPFAM" id="SSF46689">
    <property type="entry name" value="Homeodomain-like"/>
    <property type="match status" value="2"/>
</dbReference>
<evidence type="ECO:0000259" key="5">
    <source>
        <dbReference type="PROSITE" id="PS01124"/>
    </source>
</evidence>
<dbReference type="PROSITE" id="PS50110">
    <property type="entry name" value="RESPONSE_REGULATORY"/>
    <property type="match status" value="1"/>
</dbReference>
<keyword evidence="8" id="KW-1185">Reference proteome</keyword>
<evidence type="ECO:0000256" key="3">
    <source>
        <dbReference type="ARBA" id="ARBA00023163"/>
    </source>
</evidence>
<organism evidence="7 8">
    <name type="scientific">Photobacterium malacitanum</name>
    <dbReference type="NCBI Taxonomy" id="2204294"/>
    <lineage>
        <taxon>Bacteria</taxon>
        <taxon>Pseudomonadati</taxon>
        <taxon>Pseudomonadota</taxon>
        <taxon>Gammaproteobacteria</taxon>
        <taxon>Vibrionales</taxon>
        <taxon>Vibrionaceae</taxon>
        <taxon>Photobacterium</taxon>
    </lineage>
</organism>
<dbReference type="InterPro" id="IPR020449">
    <property type="entry name" value="Tscrpt_reg_AraC-type_HTH"/>
</dbReference>
<dbReference type="InterPro" id="IPR018062">
    <property type="entry name" value="HTH_AraC-typ_CS"/>
</dbReference>
<dbReference type="InterPro" id="IPR009057">
    <property type="entry name" value="Homeodomain-like_sf"/>
</dbReference>
<dbReference type="InterPro" id="IPR018060">
    <property type="entry name" value="HTH_AraC"/>
</dbReference>
<comment type="caution">
    <text evidence="4">Lacks conserved residue(s) required for the propagation of feature annotation.</text>
</comment>
<dbReference type="InterPro" id="IPR011006">
    <property type="entry name" value="CheY-like_superfamily"/>
</dbReference>
<dbReference type="Gene3D" id="3.40.50.2300">
    <property type="match status" value="1"/>
</dbReference>
<dbReference type="AlphaFoldDB" id="A0A1Y6M6Z1"/>
<keyword evidence="1" id="KW-0805">Transcription regulation</keyword>